<sequence>MAEEGTARCIDILLAIILPPLGVFLKFGCKVTSDPANSLAFMNKIDNCGVLDLSCSDVFWLSPWNHLRREDDVFFLLITVAAIGFRVNVLIDNCGWVGVLEDFWPSILPLLSVLVTRTVAVPVQEEQQGATIAADIVAPTQTVVAPTVAAPVSLRRSSRDRRSAMSSDYEVYLNEVPCGENFSHKFLRAHPNSSQPEFKLQVLSQLPSLKEIKNVLKALECDNSDIVKMIS</sequence>
<comment type="caution">
    <text evidence="6">The sequence shown here is derived from an EMBL/GenBank/DDBJ whole genome shotgun (WGS) entry which is preliminary data.</text>
</comment>
<dbReference type="Pfam" id="PF01679">
    <property type="entry name" value="Pmp3"/>
    <property type="match status" value="1"/>
</dbReference>
<keyword evidence="5" id="KW-0472">Membrane</keyword>
<comment type="similarity">
    <text evidence="2">Belongs to the UPF0057 (PMP3) family.</text>
</comment>
<evidence type="ECO:0000256" key="5">
    <source>
        <dbReference type="ARBA" id="ARBA00023136"/>
    </source>
</evidence>
<evidence type="ECO:0000313" key="7">
    <source>
        <dbReference type="Proteomes" id="UP000655225"/>
    </source>
</evidence>
<evidence type="ECO:0000256" key="1">
    <source>
        <dbReference type="ARBA" id="ARBA00004370"/>
    </source>
</evidence>
<dbReference type="AlphaFoldDB" id="A0A835DJW7"/>
<dbReference type="InterPro" id="IPR000612">
    <property type="entry name" value="PMP3"/>
</dbReference>
<protein>
    <submittedName>
        <fullName evidence="6">Uncharacterized protein</fullName>
    </submittedName>
</protein>
<dbReference type="EMBL" id="JABCRI010000007">
    <property type="protein sequence ID" value="KAF8402724.1"/>
    <property type="molecule type" value="Genomic_DNA"/>
</dbReference>
<keyword evidence="3" id="KW-0812">Transmembrane</keyword>
<dbReference type="GO" id="GO:0016020">
    <property type="term" value="C:membrane"/>
    <property type="evidence" value="ECO:0007669"/>
    <property type="project" value="UniProtKB-SubCell"/>
</dbReference>
<keyword evidence="4" id="KW-1133">Transmembrane helix</keyword>
<dbReference type="Proteomes" id="UP000655225">
    <property type="component" value="Unassembled WGS sequence"/>
</dbReference>
<name>A0A835DJW7_TETSI</name>
<accession>A0A835DJW7</accession>
<evidence type="ECO:0000256" key="3">
    <source>
        <dbReference type="ARBA" id="ARBA00022692"/>
    </source>
</evidence>
<evidence type="ECO:0000313" key="6">
    <source>
        <dbReference type="EMBL" id="KAF8402724.1"/>
    </source>
</evidence>
<dbReference type="PROSITE" id="PS01309">
    <property type="entry name" value="UPF0057"/>
    <property type="match status" value="1"/>
</dbReference>
<organism evidence="6 7">
    <name type="scientific">Tetracentron sinense</name>
    <name type="common">Spur-leaf</name>
    <dbReference type="NCBI Taxonomy" id="13715"/>
    <lineage>
        <taxon>Eukaryota</taxon>
        <taxon>Viridiplantae</taxon>
        <taxon>Streptophyta</taxon>
        <taxon>Embryophyta</taxon>
        <taxon>Tracheophyta</taxon>
        <taxon>Spermatophyta</taxon>
        <taxon>Magnoliopsida</taxon>
        <taxon>Trochodendrales</taxon>
        <taxon>Trochodendraceae</taxon>
        <taxon>Tetracentron</taxon>
    </lineage>
</organism>
<evidence type="ECO:0000256" key="4">
    <source>
        <dbReference type="ARBA" id="ARBA00022989"/>
    </source>
</evidence>
<evidence type="ECO:0000256" key="2">
    <source>
        <dbReference type="ARBA" id="ARBA00009530"/>
    </source>
</evidence>
<proteinExistence type="inferred from homology"/>
<reference evidence="6 7" key="1">
    <citation type="submission" date="2020-04" db="EMBL/GenBank/DDBJ databases">
        <title>Plant Genome Project.</title>
        <authorList>
            <person name="Zhang R.-G."/>
        </authorList>
    </citation>
    <scope>NUCLEOTIDE SEQUENCE [LARGE SCALE GENOMIC DNA]</scope>
    <source>
        <strain evidence="6">YNK0</strain>
        <tissue evidence="6">Leaf</tissue>
    </source>
</reference>
<keyword evidence="7" id="KW-1185">Reference proteome</keyword>
<gene>
    <name evidence="6" type="ORF">HHK36_010813</name>
</gene>
<comment type="subcellular location">
    <subcellularLocation>
        <location evidence="1">Membrane</location>
    </subcellularLocation>
</comment>